<keyword evidence="4 7" id="KW-0479">Metal-binding</keyword>
<evidence type="ECO:0000256" key="1">
    <source>
        <dbReference type="ARBA" id="ARBA00001033"/>
    </source>
</evidence>
<evidence type="ECO:0000256" key="7">
    <source>
        <dbReference type="RuleBase" id="RU364068"/>
    </source>
</evidence>
<protein>
    <recommendedName>
        <fullName evidence="7">Inositol-1-monophosphatase</fullName>
        <ecNumber evidence="7">3.1.3.25</ecNumber>
    </recommendedName>
</protein>
<dbReference type="InterPro" id="IPR033942">
    <property type="entry name" value="IMPase"/>
</dbReference>
<reference evidence="8 9" key="1">
    <citation type="submission" date="2023-01" db="EMBL/GenBank/DDBJ databases">
        <title>Minimal conservation of predation-associated metabolite biosynthetic gene clusters underscores biosynthetic potential of Myxococcota including descriptions for ten novel species: Archangium lansinium sp. nov., Myxococcus landrumus sp. nov., Nannocystis bai.</title>
        <authorList>
            <person name="Ahearne A."/>
            <person name="Stevens C."/>
            <person name="Dowd S."/>
        </authorList>
    </citation>
    <scope>NUCLEOTIDE SEQUENCE [LARGE SCALE GENOMIC DNA]</scope>
    <source>
        <strain evidence="8 9">WIWO2</strain>
    </source>
</reference>
<dbReference type="InterPro" id="IPR020583">
    <property type="entry name" value="Inositol_monoP_metal-BS"/>
</dbReference>
<accession>A0ABT5CCV0</accession>
<evidence type="ECO:0000256" key="6">
    <source>
        <dbReference type="ARBA" id="ARBA00022842"/>
    </source>
</evidence>
<gene>
    <name evidence="8" type="ORF">POL72_41505</name>
</gene>
<dbReference type="InterPro" id="IPR000760">
    <property type="entry name" value="Inositol_monophosphatase-like"/>
</dbReference>
<keyword evidence="5 7" id="KW-0378">Hydrolase</keyword>
<dbReference type="PANTHER" id="PTHR20854">
    <property type="entry name" value="INOSITOL MONOPHOSPHATASE"/>
    <property type="match status" value="1"/>
</dbReference>
<evidence type="ECO:0000256" key="5">
    <source>
        <dbReference type="ARBA" id="ARBA00022801"/>
    </source>
</evidence>
<dbReference type="PRINTS" id="PR00377">
    <property type="entry name" value="IMPHPHTASES"/>
</dbReference>
<dbReference type="PROSITE" id="PS00629">
    <property type="entry name" value="IMP_1"/>
    <property type="match status" value="1"/>
</dbReference>
<dbReference type="Gene3D" id="3.40.190.80">
    <property type="match status" value="1"/>
</dbReference>
<evidence type="ECO:0000256" key="2">
    <source>
        <dbReference type="ARBA" id="ARBA00001946"/>
    </source>
</evidence>
<evidence type="ECO:0000256" key="3">
    <source>
        <dbReference type="ARBA" id="ARBA00009759"/>
    </source>
</evidence>
<dbReference type="Pfam" id="PF00459">
    <property type="entry name" value="Inositol_P"/>
    <property type="match status" value="1"/>
</dbReference>
<keyword evidence="9" id="KW-1185">Reference proteome</keyword>
<comment type="caution">
    <text evidence="8">The sequence shown here is derived from an EMBL/GenBank/DDBJ whole genome shotgun (WGS) entry which is preliminary data.</text>
</comment>
<comment type="similarity">
    <text evidence="3 7">Belongs to the inositol monophosphatase superfamily.</text>
</comment>
<dbReference type="CDD" id="cd01639">
    <property type="entry name" value="IMPase"/>
    <property type="match status" value="1"/>
</dbReference>
<dbReference type="EC" id="3.1.3.25" evidence="7"/>
<dbReference type="Gene3D" id="3.30.540.10">
    <property type="entry name" value="Fructose-1,6-Bisphosphatase, subunit A, domain 1"/>
    <property type="match status" value="1"/>
</dbReference>
<dbReference type="InterPro" id="IPR020550">
    <property type="entry name" value="Inositol_monophosphatase_CS"/>
</dbReference>
<proteinExistence type="inferred from homology"/>
<organism evidence="8 9">
    <name type="scientific">Sorangium atrum</name>
    <dbReference type="NCBI Taxonomy" id="2995308"/>
    <lineage>
        <taxon>Bacteria</taxon>
        <taxon>Pseudomonadati</taxon>
        <taxon>Myxococcota</taxon>
        <taxon>Polyangia</taxon>
        <taxon>Polyangiales</taxon>
        <taxon>Polyangiaceae</taxon>
        <taxon>Sorangium</taxon>
    </lineage>
</organism>
<comment type="cofactor">
    <cofactor evidence="2 7">
        <name>Mg(2+)</name>
        <dbReference type="ChEBI" id="CHEBI:18420"/>
    </cofactor>
</comment>
<comment type="catalytic activity">
    <reaction evidence="1 7">
        <text>a myo-inositol phosphate + H2O = myo-inositol + phosphate</text>
        <dbReference type="Rhea" id="RHEA:24056"/>
        <dbReference type="ChEBI" id="CHEBI:15377"/>
        <dbReference type="ChEBI" id="CHEBI:17268"/>
        <dbReference type="ChEBI" id="CHEBI:43474"/>
        <dbReference type="ChEBI" id="CHEBI:84139"/>
        <dbReference type="EC" id="3.1.3.25"/>
    </reaction>
</comment>
<name>A0ABT5CCV0_9BACT</name>
<dbReference type="Proteomes" id="UP001217485">
    <property type="component" value="Unassembled WGS sequence"/>
</dbReference>
<evidence type="ECO:0000256" key="4">
    <source>
        <dbReference type="ARBA" id="ARBA00022723"/>
    </source>
</evidence>
<dbReference type="EMBL" id="JAQNDK010000005">
    <property type="protein sequence ID" value="MDC0684272.1"/>
    <property type="molecule type" value="Genomic_DNA"/>
</dbReference>
<evidence type="ECO:0000313" key="8">
    <source>
        <dbReference type="EMBL" id="MDC0684272.1"/>
    </source>
</evidence>
<dbReference type="PANTHER" id="PTHR20854:SF4">
    <property type="entry name" value="INOSITOL-1-MONOPHOSPHATASE-RELATED"/>
    <property type="match status" value="1"/>
</dbReference>
<dbReference type="SUPFAM" id="SSF56655">
    <property type="entry name" value="Carbohydrate phosphatase"/>
    <property type="match status" value="1"/>
</dbReference>
<keyword evidence="6 7" id="KW-0460">Magnesium</keyword>
<sequence>MSGRGSAELLELSAIALRVAEEAAALVQAGFRAGPRGLHVEEKGPHDLVTEFDRASEDLLVARLDALTPGVAVVGEERSAARREEPRGGLVWYVDPLDGTTNFVHGHPFWCVSVGLMDDDVPVAGAVVAPALGLRWTGFRPREPGPRDAARAPVSTAAIDGEARRNGERCAVSATASLQRAMVATGFPPIRDRAPDNNFDAFMTVKRNAQAVRRCGSAAIDLCMVADGTYDAYWERRLHAWDVAAGSAIVRGAGGVVTALDGGLPNYHTGNIVASNGLVHAAIVALFSHPGPPTC</sequence>
<dbReference type="PROSITE" id="PS00630">
    <property type="entry name" value="IMP_2"/>
    <property type="match status" value="1"/>
</dbReference>
<dbReference type="RefSeq" id="WP_272102395.1">
    <property type="nucleotide sequence ID" value="NZ_JAQNDK010000005.1"/>
</dbReference>
<evidence type="ECO:0000313" key="9">
    <source>
        <dbReference type="Proteomes" id="UP001217485"/>
    </source>
</evidence>